<dbReference type="SUPFAM" id="SSF50891">
    <property type="entry name" value="Cyclophilin-like"/>
    <property type="match status" value="1"/>
</dbReference>
<dbReference type="Gene3D" id="2.40.100.10">
    <property type="entry name" value="Cyclophilin-like"/>
    <property type="match status" value="1"/>
</dbReference>
<comment type="function">
    <text evidence="3">May catalyze the cis-trans isomerization of proline imidic peptide bonds in oligopeptides thereby assisting the folding of proteins. May also function as a chaperone, playing a role in intracellular transport of proteins. May also have a protein ubiquitin ligase activity acting as an E3 ubiquitin protein ligase or as a ubiquitin-ubiquitin ligase promoting elongation of ubiquitin chains on proteins.</text>
</comment>
<evidence type="ECO:0008006" key="16">
    <source>
        <dbReference type="Google" id="ProtNLM"/>
    </source>
</evidence>
<accession>A0A0G4FEG7</accession>
<dbReference type="InterPro" id="IPR026951">
    <property type="entry name" value="PPIL2_U-box_dom"/>
</dbReference>
<dbReference type="InterPro" id="IPR002130">
    <property type="entry name" value="Cyclophilin-type_PPIase_dom"/>
</dbReference>
<dbReference type="SUPFAM" id="SSF57850">
    <property type="entry name" value="RING/U-box"/>
    <property type="match status" value="1"/>
</dbReference>
<dbReference type="Pfam" id="PF00160">
    <property type="entry name" value="Pro_isomerase"/>
    <property type="match status" value="1"/>
</dbReference>
<dbReference type="InterPro" id="IPR003613">
    <property type="entry name" value="Ubox_domain"/>
</dbReference>
<dbReference type="PROSITE" id="PS51698">
    <property type="entry name" value="U_BOX"/>
    <property type="match status" value="1"/>
</dbReference>
<evidence type="ECO:0000256" key="3">
    <source>
        <dbReference type="ARBA" id="ARBA00003697"/>
    </source>
</evidence>
<gene>
    <name evidence="14" type="ORF">Vbra_22598</name>
</gene>
<dbReference type="PROSITE" id="PS50072">
    <property type="entry name" value="CSA_PPIASE_2"/>
    <property type="match status" value="1"/>
</dbReference>
<dbReference type="FunFam" id="2.40.100.10:FF:000014">
    <property type="entry name" value="Peptidyl-prolyl cis-trans isomerase cyp65"/>
    <property type="match status" value="1"/>
</dbReference>
<feature type="region of interest" description="Disordered" evidence="11">
    <location>
        <begin position="536"/>
        <end position="573"/>
    </location>
</feature>
<name>A0A0G4FEG7_VITBC</name>
<dbReference type="PhylomeDB" id="A0A0G4FEG7"/>
<feature type="compositionally biased region" description="Low complexity" evidence="11">
    <location>
        <begin position="254"/>
        <end position="265"/>
    </location>
</feature>
<evidence type="ECO:0000256" key="2">
    <source>
        <dbReference type="ARBA" id="ARBA00000971"/>
    </source>
</evidence>
<dbReference type="Proteomes" id="UP000041254">
    <property type="component" value="Unassembled WGS sequence"/>
</dbReference>
<dbReference type="VEuPathDB" id="CryptoDB:Vbra_22598"/>
<dbReference type="SMART" id="SM00504">
    <property type="entry name" value="Ubox"/>
    <property type="match status" value="1"/>
</dbReference>
<dbReference type="CDD" id="cd01923">
    <property type="entry name" value="cyclophilin_RING"/>
    <property type="match status" value="1"/>
</dbReference>
<keyword evidence="15" id="KW-1185">Reference proteome</keyword>
<evidence type="ECO:0000256" key="11">
    <source>
        <dbReference type="SAM" id="MobiDB-lite"/>
    </source>
</evidence>
<dbReference type="GO" id="GO:0000209">
    <property type="term" value="P:protein polyubiquitination"/>
    <property type="evidence" value="ECO:0007669"/>
    <property type="project" value="TreeGrafter"/>
</dbReference>
<comment type="catalytic activity">
    <reaction evidence="1">
        <text>S-ubiquitinyl-[E2 ubiquitin-conjugating enzyme]-L-cysteine + [acceptor protein]-L-lysine = [E2 ubiquitin-conjugating enzyme]-L-cysteine + N(6)-ubiquitinyl-[acceptor protein]-L-lysine.</text>
        <dbReference type="EC" id="2.3.2.27"/>
    </reaction>
</comment>
<evidence type="ECO:0000256" key="7">
    <source>
        <dbReference type="ARBA" id="ARBA00022786"/>
    </source>
</evidence>
<dbReference type="OrthoDB" id="447608at2759"/>
<evidence type="ECO:0000259" key="12">
    <source>
        <dbReference type="PROSITE" id="PS50072"/>
    </source>
</evidence>
<dbReference type="GO" id="GO:0003755">
    <property type="term" value="F:peptidyl-prolyl cis-trans isomerase activity"/>
    <property type="evidence" value="ECO:0007669"/>
    <property type="project" value="UniProtKB-KW"/>
</dbReference>
<evidence type="ECO:0000256" key="1">
    <source>
        <dbReference type="ARBA" id="ARBA00000900"/>
    </source>
</evidence>
<dbReference type="EMBL" id="CDMY01000414">
    <property type="protein sequence ID" value="CEM11356.1"/>
    <property type="molecule type" value="Genomic_DNA"/>
</dbReference>
<feature type="region of interest" description="Disordered" evidence="11">
    <location>
        <begin position="180"/>
        <end position="205"/>
    </location>
</feature>
<keyword evidence="6" id="KW-0808">Transferase</keyword>
<dbReference type="InterPro" id="IPR044666">
    <property type="entry name" value="Cyclophilin_A-like"/>
</dbReference>
<feature type="domain" description="U-box" evidence="13">
    <location>
        <begin position="35"/>
        <end position="108"/>
    </location>
</feature>
<evidence type="ECO:0000256" key="8">
    <source>
        <dbReference type="ARBA" id="ARBA00023110"/>
    </source>
</evidence>
<keyword evidence="9" id="KW-0413">Isomerase</keyword>
<feature type="domain" description="PPIase cyclophilin-type" evidence="12">
    <location>
        <begin position="324"/>
        <end position="473"/>
    </location>
</feature>
<dbReference type="PANTHER" id="PTHR45625">
    <property type="entry name" value="PEPTIDYL-PROLYL CIS-TRANS ISOMERASE-RELATED"/>
    <property type="match status" value="1"/>
</dbReference>
<keyword evidence="8" id="KW-0697">Rotamase</keyword>
<dbReference type="GO" id="GO:0071013">
    <property type="term" value="C:catalytic step 2 spliceosome"/>
    <property type="evidence" value="ECO:0007669"/>
    <property type="project" value="TreeGrafter"/>
</dbReference>
<evidence type="ECO:0000256" key="5">
    <source>
        <dbReference type="ARBA" id="ARBA00007930"/>
    </source>
</evidence>
<evidence type="ECO:0000256" key="9">
    <source>
        <dbReference type="ARBA" id="ARBA00023235"/>
    </source>
</evidence>
<dbReference type="OMA" id="NFIKHCA"/>
<sequence>MGKKQHSKDKLYIIPSEYGRDWGGYKKQNLALPFKALPFYCCGLSLSPFDDPVCTKEGIVFDASRILAYIKKYKRNPVNAKPLSAGDLIPLKFHKNAAGEYHCPVTFKVFTDRSTIVANAKSGHVYAKEAVEELNRKAKNWKDLITGEPFSSADVITIQDPQDVLFRKIEEFDHIKRGLAVPGSGSASGVPAEEGSSTAYIKRPDMMERVYEEKRKMEEQKQKEKDKLKALVDEEGDEEPAAAAAAAAGGGGVKRPAPADASAPPEAKKKHSFLTTSKQAASFTSTAVNIDTRFEYRDMTGEEVRQTYYARVKKNKKKGYVRIETTLGGLNIELHADLTPMACDNFLRHCESGYYKDTIFHRCIPSFMIQGGDPTGTGEGGESAFEDGKPFRDEMVSKLLHQGQGVVSMANSGKNTNKSQFFITFKSCEHLNYKHTVFGRVVGGVDVLRAMEALDTDKNDKPLVPPRIVETHVFSNPFTEAKEQLQKEEEDKLNPAEEDPNAAWFSNRAALDAMASHPKRESDEIGKYVAGSAAAAPKAAAKAKPGAAPSKAAPSSAPAGRGQLPTTIAEKGDIEEEYAAVPVKKKAIRTQLDFSGW</sequence>
<comment type="similarity">
    <text evidence="5">Belongs to the cyclophilin-type PPIase family. PPIL2 subfamily.</text>
</comment>
<evidence type="ECO:0000313" key="14">
    <source>
        <dbReference type="EMBL" id="CEM11356.1"/>
    </source>
</evidence>
<comment type="subcellular location">
    <subcellularLocation>
        <location evidence="4">Nucleus</location>
    </subcellularLocation>
</comment>
<feature type="region of interest" description="Disordered" evidence="11">
    <location>
        <begin position="234"/>
        <end position="276"/>
    </location>
</feature>
<evidence type="ECO:0000256" key="6">
    <source>
        <dbReference type="ARBA" id="ARBA00022679"/>
    </source>
</evidence>
<dbReference type="STRING" id="1169540.A0A0G4FEG7"/>
<keyword evidence="10" id="KW-0539">Nucleus</keyword>
<dbReference type="Gene3D" id="3.30.40.10">
    <property type="entry name" value="Zinc/RING finger domain, C3HC4 (zinc finger)"/>
    <property type="match status" value="2"/>
</dbReference>
<dbReference type="PRINTS" id="PR00153">
    <property type="entry name" value="CSAPPISMRASE"/>
</dbReference>
<dbReference type="InterPro" id="IPR029000">
    <property type="entry name" value="Cyclophilin-like_dom_sf"/>
</dbReference>
<organism evidence="14 15">
    <name type="scientific">Vitrella brassicaformis (strain CCMP3155)</name>
    <dbReference type="NCBI Taxonomy" id="1169540"/>
    <lineage>
        <taxon>Eukaryota</taxon>
        <taxon>Sar</taxon>
        <taxon>Alveolata</taxon>
        <taxon>Colpodellida</taxon>
        <taxon>Vitrellaceae</taxon>
        <taxon>Vitrella</taxon>
    </lineage>
</organism>
<evidence type="ECO:0000313" key="15">
    <source>
        <dbReference type="Proteomes" id="UP000041254"/>
    </source>
</evidence>
<evidence type="ECO:0000259" key="13">
    <source>
        <dbReference type="PROSITE" id="PS51698"/>
    </source>
</evidence>
<dbReference type="InParanoid" id="A0A0G4FEG7"/>
<proteinExistence type="inferred from homology"/>
<comment type="catalytic activity">
    <reaction evidence="2">
        <text>[protein]-peptidylproline (omega=180) = [protein]-peptidylproline (omega=0)</text>
        <dbReference type="Rhea" id="RHEA:16237"/>
        <dbReference type="Rhea" id="RHEA-COMP:10747"/>
        <dbReference type="Rhea" id="RHEA-COMP:10748"/>
        <dbReference type="ChEBI" id="CHEBI:83833"/>
        <dbReference type="ChEBI" id="CHEBI:83834"/>
        <dbReference type="EC" id="5.2.1.8"/>
    </reaction>
</comment>
<reference evidence="14 15" key="1">
    <citation type="submission" date="2014-11" db="EMBL/GenBank/DDBJ databases">
        <authorList>
            <person name="Zhu J."/>
            <person name="Qi W."/>
            <person name="Song R."/>
        </authorList>
    </citation>
    <scope>NUCLEOTIDE SEQUENCE [LARGE SCALE GENOMIC DNA]</scope>
</reference>
<dbReference type="PANTHER" id="PTHR45625:SF1">
    <property type="entry name" value="RING-TYPE E3 UBIQUITIN-PROTEIN LIGASE PPIL2"/>
    <property type="match status" value="1"/>
</dbReference>
<dbReference type="Pfam" id="PF04564">
    <property type="entry name" value="U-box"/>
    <property type="match status" value="1"/>
</dbReference>
<dbReference type="GO" id="GO:0061630">
    <property type="term" value="F:ubiquitin protein ligase activity"/>
    <property type="evidence" value="ECO:0007669"/>
    <property type="project" value="UniProtKB-EC"/>
</dbReference>
<feature type="compositionally biased region" description="Low complexity" evidence="11">
    <location>
        <begin position="536"/>
        <end position="560"/>
    </location>
</feature>
<keyword evidence="7" id="KW-0833">Ubl conjugation pathway</keyword>
<dbReference type="FunCoup" id="A0A0G4FEG7">
    <property type="interactions" value="462"/>
</dbReference>
<dbReference type="AlphaFoldDB" id="A0A0G4FEG7"/>
<protein>
    <recommendedName>
        <fullName evidence="16">RING-type E3 ubiquitin transferase</fullName>
    </recommendedName>
</protein>
<evidence type="ECO:0000256" key="4">
    <source>
        <dbReference type="ARBA" id="ARBA00004123"/>
    </source>
</evidence>
<dbReference type="CDD" id="cd16663">
    <property type="entry name" value="RING-Ubox_PPIL2"/>
    <property type="match status" value="1"/>
</dbReference>
<dbReference type="FunFam" id="3.30.40.10:FF:000079">
    <property type="entry name" value="Peptidyl-prolyl cis-trans isomerase 2"/>
    <property type="match status" value="1"/>
</dbReference>
<evidence type="ECO:0000256" key="10">
    <source>
        <dbReference type="ARBA" id="ARBA00023242"/>
    </source>
</evidence>
<dbReference type="InterPro" id="IPR013083">
    <property type="entry name" value="Znf_RING/FYVE/PHD"/>
</dbReference>